<reference evidence="1 2" key="1">
    <citation type="submission" date="2019-05" db="EMBL/GenBank/DDBJ databases">
        <title>The metagenome of a microbial culture collection derived from dairy environment covers the genomic content of the human microbiome.</title>
        <authorList>
            <person name="Roder T."/>
            <person name="Wuthrich D."/>
            <person name="Sattari Z."/>
            <person name="Von Ah U."/>
            <person name="Bar C."/>
            <person name="Ronchi F."/>
            <person name="Macpherson A.J."/>
            <person name="Ganal-Vonarburg S.C."/>
            <person name="Bruggmann R."/>
            <person name="Vergeres G."/>
        </authorList>
    </citation>
    <scope>NUCLEOTIDE SEQUENCE [LARGE SCALE GENOMIC DNA]</scope>
    <source>
        <strain evidence="1 2">FAM 24235</strain>
    </source>
</reference>
<sequence length="172" mass="20160">MTLNLKMMEYGMQKVGFNKNDMASYSKVSYSVIHNLLSGKSNIEKVSLKVYSKFESLFTRTELIKAGDSYTSIEEYRNWWFDMLLDALKESDCRVIRSGAPTVVPNEKGDGNFDAYLPVNTIVEWRYRDHYATMSLNIWDQQLYRDLNNKGQRDKKELVRIWAESAKREDNI</sequence>
<dbReference type="Proteomes" id="UP000307201">
    <property type="component" value="Unassembled WGS sequence"/>
</dbReference>
<dbReference type="RefSeq" id="WP_138471374.1">
    <property type="nucleotide sequence ID" value="NZ_JBGQQG010000017.1"/>
</dbReference>
<proteinExistence type="predicted"/>
<dbReference type="AlphaFoldDB" id="A0A5R9C5M2"/>
<name>A0A5R9C5M2_9LACT</name>
<accession>A0A5R9C5M2</accession>
<comment type="caution">
    <text evidence="1">The sequence shown here is derived from an EMBL/GenBank/DDBJ whole genome shotgun (WGS) entry which is preliminary data.</text>
</comment>
<protein>
    <submittedName>
        <fullName evidence="1">Uncharacterized protein</fullName>
    </submittedName>
</protein>
<dbReference type="EMBL" id="VBTE01000009">
    <property type="protein sequence ID" value="TLQ08302.1"/>
    <property type="molecule type" value="Genomic_DNA"/>
</dbReference>
<evidence type="ECO:0000313" key="1">
    <source>
        <dbReference type="EMBL" id="TLQ08302.1"/>
    </source>
</evidence>
<organism evidence="1 2">
    <name type="scientific">Marinilactibacillus psychrotolerans</name>
    <dbReference type="NCBI Taxonomy" id="191770"/>
    <lineage>
        <taxon>Bacteria</taxon>
        <taxon>Bacillati</taxon>
        <taxon>Bacillota</taxon>
        <taxon>Bacilli</taxon>
        <taxon>Lactobacillales</taxon>
        <taxon>Carnobacteriaceae</taxon>
        <taxon>Marinilactibacillus</taxon>
    </lineage>
</organism>
<evidence type="ECO:0000313" key="2">
    <source>
        <dbReference type="Proteomes" id="UP000307201"/>
    </source>
</evidence>
<gene>
    <name evidence="1" type="ORF">FEZ48_04525</name>
</gene>